<comment type="caution">
    <text evidence="8">The sequence shown here is derived from an EMBL/GenBank/DDBJ whole genome shotgun (WGS) entry which is preliminary data.</text>
</comment>
<dbReference type="Gene3D" id="2.30.40.10">
    <property type="entry name" value="Urease, subunit C, domain 1"/>
    <property type="match status" value="1"/>
</dbReference>
<dbReference type="InterPro" id="IPR032466">
    <property type="entry name" value="Metal_Hydrolase"/>
</dbReference>
<evidence type="ECO:0000313" key="8">
    <source>
        <dbReference type="EMBL" id="RAH97445.1"/>
    </source>
</evidence>
<dbReference type="PANTHER" id="PTHR43668">
    <property type="entry name" value="ALLANTOINASE"/>
    <property type="match status" value="1"/>
</dbReference>
<comment type="function">
    <text evidence="2">Catalyzes the reversible cyclization of carbamoyl aspartate to dihydroorotate.</text>
</comment>
<dbReference type="OrthoDB" id="9775759at2"/>
<dbReference type="AlphaFoldDB" id="A0A8B2NLW8"/>
<organism evidence="8 9">
    <name type="scientific">Acuticoccus sediminis</name>
    <dbReference type="NCBI Taxonomy" id="2184697"/>
    <lineage>
        <taxon>Bacteria</taxon>
        <taxon>Pseudomonadati</taxon>
        <taxon>Pseudomonadota</taxon>
        <taxon>Alphaproteobacteria</taxon>
        <taxon>Hyphomicrobiales</taxon>
        <taxon>Amorphaceae</taxon>
        <taxon>Acuticoccus</taxon>
    </lineage>
</organism>
<dbReference type="PROSITE" id="PS00482">
    <property type="entry name" value="DIHYDROOROTASE_1"/>
    <property type="match status" value="1"/>
</dbReference>
<dbReference type="SUPFAM" id="SSF51338">
    <property type="entry name" value="Composite domain of metallo-dependent hydrolases"/>
    <property type="match status" value="1"/>
</dbReference>
<comment type="similarity">
    <text evidence="4">Belongs to the metallo-dependent hydrolases superfamily. DHOase family. Class I DHOase subfamily.</text>
</comment>
<reference evidence="8 9" key="1">
    <citation type="submission" date="2018-05" db="EMBL/GenBank/DDBJ databases">
        <title>Acuticoccus sediminis sp. nov., isolated from deep-sea sediment of Indian Ocean.</title>
        <authorList>
            <person name="Liu X."/>
            <person name="Lai Q."/>
            <person name="Du Y."/>
            <person name="Sun F."/>
            <person name="Zhang X."/>
            <person name="Wang S."/>
            <person name="Shao Z."/>
        </authorList>
    </citation>
    <scope>NUCLEOTIDE SEQUENCE [LARGE SCALE GENOMIC DNA]</scope>
    <source>
        <strain evidence="8 9">PTG4-2</strain>
    </source>
</reference>
<keyword evidence="6" id="KW-0378">Hydrolase</keyword>
<proteinExistence type="inferred from homology"/>
<dbReference type="GO" id="GO:0005737">
    <property type="term" value="C:cytoplasm"/>
    <property type="evidence" value="ECO:0007669"/>
    <property type="project" value="TreeGrafter"/>
</dbReference>
<evidence type="ECO:0000259" key="7">
    <source>
        <dbReference type="Pfam" id="PF01979"/>
    </source>
</evidence>
<name>A0A8B2NLW8_9HYPH</name>
<feature type="domain" description="Amidohydrolase-related" evidence="7">
    <location>
        <begin position="55"/>
        <end position="433"/>
    </location>
</feature>
<evidence type="ECO:0000256" key="1">
    <source>
        <dbReference type="ARBA" id="ARBA00001947"/>
    </source>
</evidence>
<dbReference type="RefSeq" id="WP_111352022.1">
    <property type="nucleotide sequence ID" value="NZ_QHHQ01000009.1"/>
</dbReference>
<dbReference type="InterPro" id="IPR011059">
    <property type="entry name" value="Metal-dep_hydrolase_composite"/>
</dbReference>
<dbReference type="PROSITE" id="PS00483">
    <property type="entry name" value="DIHYDROOROTASE_2"/>
    <property type="match status" value="1"/>
</dbReference>
<evidence type="ECO:0000256" key="6">
    <source>
        <dbReference type="ARBA" id="ARBA00022801"/>
    </source>
</evidence>
<dbReference type="Pfam" id="PF01979">
    <property type="entry name" value="Amidohydro_1"/>
    <property type="match status" value="1"/>
</dbReference>
<comment type="similarity">
    <text evidence="3">Belongs to the metallo-dependent hydrolases superfamily. Hydantoinase/dihydropyrimidinase family.</text>
</comment>
<dbReference type="Gene3D" id="3.20.20.140">
    <property type="entry name" value="Metal-dependent hydrolases"/>
    <property type="match status" value="1"/>
</dbReference>
<dbReference type="NCBIfam" id="TIGR00857">
    <property type="entry name" value="pyrC_multi"/>
    <property type="match status" value="1"/>
</dbReference>
<keyword evidence="9" id="KW-1185">Reference proteome</keyword>
<dbReference type="EMBL" id="QHHQ01000009">
    <property type="protein sequence ID" value="RAH97445.1"/>
    <property type="molecule type" value="Genomic_DNA"/>
</dbReference>
<evidence type="ECO:0000256" key="4">
    <source>
        <dbReference type="ARBA" id="ARBA00010286"/>
    </source>
</evidence>
<dbReference type="SUPFAM" id="SSF51556">
    <property type="entry name" value="Metallo-dependent hydrolases"/>
    <property type="match status" value="1"/>
</dbReference>
<comment type="cofactor">
    <cofactor evidence="1">
        <name>Zn(2+)</name>
        <dbReference type="ChEBI" id="CHEBI:29105"/>
    </cofactor>
</comment>
<accession>A0A8B2NLW8</accession>
<evidence type="ECO:0000256" key="5">
    <source>
        <dbReference type="ARBA" id="ARBA00022723"/>
    </source>
</evidence>
<keyword evidence="5" id="KW-0479">Metal-binding</keyword>
<dbReference type="InterPro" id="IPR050138">
    <property type="entry name" value="DHOase/Allantoinase_Hydrolase"/>
</dbReference>
<dbReference type="GO" id="GO:0006145">
    <property type="term" value="P:purine nucleobase catabolic process"/>
    <property type="evidence" value="ECO:0007669"/>
    <property type="project" value="TreeGrafter"/>
</dbReference>
<dbReference type="Proteomes" id="UP000249590">
    <property type="component" value="Unassembled WGS sequence"/>
</dbReference>
<dbReference type="InterPro" id="IPR002195">
    <property type="entry name" value="Dihydroorotase_CS"/>
</dbReference>
<evidence type="ECO:0000313" key="9">
    <source>
        <dbReference type="Proteomes" id="UP000249590"/>
    </source>
</evidence>
<protein>
    <submittedName>
        <fullName evidence="8">Allantoinase</fullName>
    </submittedName>
</protein>
<dbReference type="FunFam" id="3.20.20.140:FF:000174">
    <property type="entry name" value="Dihydropyrimidinase-related protein 2"/>
    <property type="match status" value="1"/>
</dbReference>
<dbReference type="GO" id="GO:0004038">
    <property type="term" value="F:allantoinase activity"/>
    <property type="evidence" value="ECO:0007669"/>
    <property type="project" value="TreeGrafter"/>
</dbReference>
<dbReference type="PANTHER" id="PTHR43668:SF2">
    <property type="entry name" value="ALLANTOINASE"/>
    <property type="match status" value="1"/>
</dbReference>
<dbReference type="InterPro" id="IPR006680">
    <property type="entry name" value="Amidohydro-rel"/>
</dbReference>
<evidence type="ECO:0000256" key="2">
    <source>
        <dbReference type="ARBA" id="ARBA00002368"/>
    </source>
</evidence>
<dbReference type="GO" id="GO:0046872">
    <property type="term" value="F:metal ion binding"/>
    <property type="evidence" value="ECO:0007669"/>
    <property type="project" value="UniProtKB-KW"/>
</dbReference>
<sequence>MARPSVDTILRDARIVSSAAVREGSIAIAEGRIVEIGPDGAMPAAREEIGLDGATVIPGAIDVHVHLRDPGFPHKEDWATGTAAAACGGVTTVFDMPNTNPPTSSVAAVRDKIARAEEVAHVDFGVYGNVCDTNLDALEPMIAAGAVAFKIYMGSENTLVPAPSDDTILSALEIFGRHGLRTTVHAENQSILAGRGRRLKAAGRSDAAAHLEQHIDLAEVEAIGRVALFSRAAGAPVHIAHVSSAQSLPVLAAAKRDGTDLSCETCPHYVTLSVADGARLGDNFMRVKPPVRGPEHRAPLRRALFGGAIDVLSTDHAPHRPEEKTRPSIWDCAPGFPGVETSMRLMLTAVASGELTLGRYVEMAAEAPARLFGLAPRKGHIDVGSDADIVVLDLARHNRIDAALLHSRGNATPFHGIETIGLPVRTMVRGRTVMCEGRIVSAASGACVRGRD</sequence>
<gene>
    <name evidence="8" type="ORF">DLJ53_30095</name>
</gene>
<evidence type="ECO:0000256" key="3">
    <source>
        <dbReference type="ARBA" id="ARBA00008829"/>
    </source>
</evidence>